<sequence>MNKKFAVIGRGFIYNLHAEAIAKIGGEIVDVIDESDGADAWKEMVKKTKADCIVILAPNYLHFEMAKFSAQCGKMVLCEKPLALKSEEVKVLAEYPDIFAVYQLRYHPFTKQLKSELKEDANYQIEMDIFVHRDDDYWKSWKGRREKSGGIIFNLGVHYFDLLIYLSGKPTEVSTKFLTDKTGEGKISGKNYSCSWRINTEAPVESQSRLFKINGVNYDFSSKENLHFFVYKDLVEKNGINPKESVLSIELIEKIYENFKK</sequence>
<proteinExistence type="predicted"/>
<accession>A0A1G2DXR7</accession>
<dbReference type="SUPFAM" id="SSF51735">
    <property type="entry name" value="NAD(P)-binding Rossmann-fold domains"/>
    <property type="match status" value="1"/>
</dbReference>
<comment type="caution">
    <text evidence="3">The sequence shown here is derived from an EMBL/GenBank/DDBJ whole genome shotgun (WGS) entry which is preliminary data.</text>
</comment>
<dbReference type="Gene3D" id="3.30.360.10">
    <property type="entry name" value="Dihydrodipicolinate Reductase, domain 2"/>
    <property type="match status" value="1"/>
</dbReference>
<organism evidence="3 4">
    <name type="scientific">Candidatus Nealsonbacteria bacterium RBG_13_38_11</name>
    <dbReference type="NCBI Taxonomy" id="1801662"/>
    <lineage>
        <taxon>Bacteria</taxon>
        <taxon>Candidatus Nealsoniibacteriota</taxon>
    </lineage>
</organism>
<dbReference type="Proteomes" id="UP000176662">
    <property type="component" value="Unassembled WGS sequence"/>
</dbReference>
<evidence type="ECO:0008006" key="5">
    <source>
        <dbReference type="Google" id="ProtNLM"/>
    </source>
</evidence>
<dbReference type="Pfam" id="PF22725">
    <property type="entry name" value="GFO_IDH_MocA_C3"/>
    <property type="match status" value="1"/>
</dbReference>
<dbReference type="InterPro" id="IPR036291">
    <property type="entry name" value="NAD(P)-bd_dom_sf"/>
</dbReference>
<name>A0A1G2DXR7_9BACT</name>
<dbReference type="PANTHER" id="PTHR43249:SF1">
    <property type="entry name" value="D-GLUCOSIDE 3-DEHYDROGENASE"/>
    <property type="match status" value="1"/>
</dbReference>
<dbReference type="AlphaFoldDB" id="A0A1G2DXR7"/>
<dbReference type="EMBL" id="MHLX01000042">
    <property type="protein sequence ID" value="OGZ18323.1"/>
    <property type="molecule type" value="Genomic_DNA"/>
</dbReference>
<dbReference type="Pfam" id="PF01408">
    <property type="entry name" value="GFO_IDH_MocA"/>
    <property type="match status" value="1"/>
</dbReference>
<dbReference type="InterPro" id="IPR052515">
    <property type="entry name" value="Gfo/Idh/MocA_Oxidoreductase"/>
</dbReference>
<feature type="domain" description="GFO/IDH/MocA-like oxidoreductase" evidence="2">
    <location>
        <begin position="125"/>
        <end position="180"/>
    </location>
</feature>
<reference evidence="3 4" key="1">
    <citation type="journal article" date="2016" name="Nat. Commun.">
        <title>Thousands of microbial genomes shed light on interconnected biogeochemical processes in an aquifer system.</title>
        <authorList>
            <person name="Anantharaman K."/>
            <person name="Brown C.T."/>
            <person name="Hug L.A."/>
            <person name="Sharon I."/>
            <person name="Castelle C.J."/>
            <person name="Probst A.J."/>
            <person name="Thomas B.C."/>
            <person name="Singh A."/>
            <person name="Wilkins M.J."/>
            <person name="Karaoz U."/>
            <person name="Brodie E.L."/>
            <person name="Williams K.H."/>
            <person name="Hubbard S.S."/>
            <person name="Banfield J.F."/>
        </authorList>
    </citation>
    <scope>NUCLEOTIDE SEQUENCE [LARGE SCALE GENOMIC DNA]</scope>
</reference>
<evidence type="ECO:0000313" key="4">
    <source>
        <dbReference type="Proteomes" id="UP000176662"/>
    </source>
</evidence>
<feature type="domain" description="Gfo/Idh/MocA-like oxidoreductase N-terminal" evidence="1">
    <location>
        <begin position="6"/>
        <end position="94"/>
    </location>
</feature>
<dbReference type="SUPFAM" id="SSF55347">
    <property type="entry name" value="Glyceraldehyde-3-phosphate dehydrogenase-like, C-terminal domain"/>
    <property type="match status" value="1"/>
</dbReference>
<evidence type="ECO:0000313" key="3">
    <source>
        <dbReference type="EMBL" id="OGZ18323.1"/>
    </source>
</evidence>
<dbReference type="InterPro" id="IPR000683">
    <property type="entry name" value="Gfo/Idh/MocA-like_OxRdtase_N"/>
</dbReference>
<dbReference type="InterPro" id="IPR055170">
    <property type="entry name" value="GFO_IDH_MocA-like_dom"/>
</dbReference>
<dbReference type="PANTHER" id="PTHR43249">
    <property type="entry name" value="UDP-N-ACETYL-2-AMINO-2-DEOXY-D-GLUCURONATE OXIDASE"/>
    <property type="match status" value="1"/>
</dbReference>
<evidence type="ECO:0000259" key="1">
    <source>
        <dbReference type="Pfam" id="PF01408"/>
    </source>
</evidence>
<evidence type="ECO:0000259" key="2">
    <source>
        <dbReference type="Pfam" id="PF22725"/>
    </source>
</evidence>
<dbReference type="GO" id="GO:0000166">
    <property type="term" value="F:nucleotide binding"/>
    <property type="evidence" value="ECO:0007669"/>
    <property type="project" value="InterPro"/>
</dbReference>
<gene>
    <name evidence="3" type="ORF">A2Z68_00285</name>
</gene>
<dbReference type="Gene3D" id="3.40.50.720">
    <property type="entry name" value="NAD(P)-binding Rossmann-like Domain"/>
    <property type="match status" value="1"/>
</dbReference>
<protein>
    <recommendedName>
        <fullName evidence="5">Gfo/Idh/MocA-like oxidoreductase N-terminal domain-containing protein</fullName>
    </recommendedName>
</protein>